<feature type="region of interest" description="Disordered" evidence="1">
    <location>
        <begin position="198"/>
        <end position="219"/>
    </location>
</feature>
<organism evidence="2 3">
    <name type="scientific">Acanthamoeba castellanii (strain ATCC 30010 / Neff)</name>
    <dbReference type="NCBI Taxonomy" id="1257118"/>
    <lineage>
        <taxon>Eukaryota</taxon>
        <taxon>Amoebozoa</taxon>
        <taxon>Discosea</taxon>
        <taxon>Longamoebia</taxon>
        <taxon>Centramoebida</taxon>
        <taxon>Acanthamoebidae</taxon>
        <taxon>Acanthamoeba</taxon>
    </lineage>
</organism>
<name>L8GV05_ACACF</name>
<dbReference type="RefSeq" id="XP_004338848.1">
    <property type="nucleotide sequence ID" value="XM_004338800.1"/>
</dbReference>
<sequence length="332" mass="35125">MGYDIVHRPVEALARVERTTRPGPFEGNSAFNFNFEKKKKNNNVESARPGPLNVNDIFVIFCNKIKNKNKENSIDSNSFATLEQDVAHGLARGFATQVEAEAELSSHKGLTSSSVKRHLGAFLHSALPSRPTLPSSWPSVEVVPSWATTTTLSSALAGVVTNIVVPRWVAVFAAQLVGNELLYAVYLWATKDSLPPPPPCPRPVPGPSPPPHHHHHAPGPALTLRRFVNAALRRGHNVTGQPAAAAVAVFQAPVVVAVPQQPAAAAVFQAAVVVAQQPTTVHQAAVVVALSRQAAVAVAVLQAAVVVAMTQQAAAETAAARERDAGLRAHIA</sequence>
<dbReference type="EMBL" id="KB007982">
    <property type="protein sequence ID" value="ELR16835.1"/>
    <property type="molecule type" value="Genomic_DNA"/>
</dbReference>
<dbReference type="GeneID" id="14917459"/>
<dbReference type="AlphaFoldDB" id="L8GV05"/>
<accession>L8GV05</accession>
<proteinExistence type="predicted"/>
<protein>
    <submittedName>
        <fullName evidence="2">Uncharacterized protein</fullName>
    </submittedName>
</protein>
<dbReference type="VEuPathDB" id="AmoebaDB:ACA1_383680"/>
<dbReference type="KEGG" id="acan:ACA1_383680"/>
<evidence type="ECO:0000313" key="3">
    <source>
        <dbReference type="Proteomes" id="UP000011083"/>
    </source>
</evidence>
<dbReference type="Proteomes" id="UP000011083">
    <property type="component" value="Unassembled WGS sequence"/>
</dbReference>
<feature type="compositionally biased region" description="Pro residues" evidence="1">
    <location>
        <begin position="198"/>
        <end position="210"/>
    </location>
</feature>
<keyword evidence="3" id="KW-1185">Reference proteome</keyword>
<evidence type="ECO:0000313" key="2">
    <source>
        <dbReference type="EMBL" id="ELR16835.1"/>
    </source>
</evidence>
<evidence type="ECO:0000256" key="1">
    <source>
        <dbReference type="SAM" id="MobiDB-lite"/>
    </source>
</evidence>
<reference evidence="2 3" key="1">
    <citation type="journal article" date="2013" name="Genome Biol.">
        <title>Genome of Acanthamoeba castellanii highlights extensive lateral gene transfer and early evolution of tyrosine kinase signaling.</title>
        <authorList>
            <person name="Clarke M."/>
            <person name="Lohan A.J."/>
            <person name="Liu B."/>
            <person name="Lagkouvardos I."/>
            <person name="Roy S."/>
            <person name="Zafar N."/>
            <person name="Bertelli C."/>
            <person name="Schilde C."/>
            <person name="Kianianmomeni A."/>
            <person name="Burglin T.R."/>
            <person name="Frech C."/>
            <person name="Turcotte B."/>
            <person name="Kopec K.O."/>
            <person name="Synnott J.M."/>
            <person name="Choo C."/>
            <person name="Paponov I."/>
            <person name="Finkler A."/>
            <person name="Soon Heng Tan C."/>
            <person name="Hutchins A.P."/>
            <person name="Weinmeier T."/>
            <person name="Rattei T."/>
            <person name="Chu J.S."/>
            <person name="Gimenez G."/>
            <person name="Irimia M."/>
            <person name="Rigden D.J."/>
            <person name="Fitzpatrick D.A."/>
            <person name="Lorenzo-Morales J."/>
            <person name="Bateman A."/>
            <person name="Chiu C.H."/>
            <person name="Tang P."/>
            <person name="Hegemann P."/>
            <person name="Fromm H."/>
            <person name="Raoult D."/>
            <person name="Greub G."/>
            <person name="Miranda-Saavedra D."/>
            <person name="Chen N."/>
            <person name="Nash P."/>
            <person name="Ginger M.L."/>
            <person name="Horn M."/>
            <person name="Schaap P."/>
            <person name="Caler L."/>
            <person name="Loftus B."/>
        </authorList>
    </citation>
    <scope>NUCLEOTIDE SEQUENCE [LARGE SCALE GENOMIC DNA]</scope>
    <source>
        <strain evidence="2 3">Neff</strain>
    </source>
</reference>
<gene>
    <name evidence="2" type="ORF">ACA1_383680</name>
</gene>